<evidence type="ECO:0000313" key="2">
    <source>
        <dbReference type="EMBL" id="GAA6410377.1"/>
    </source>
</evidence>
<gene>
    <name evidence="2" type="ORF">K040078D81_44940</name>
</gene>
<protein>
    <recommendedName>
        <fullName evidence="4">PrgI family protein</fullName>
    </recommendedName>
</protein>
<dbReference type="Proteomes" id="UP001600943">
    <property type="component" value="Unassembled WGS sequence"/>
</dbReference>
<evidence type="ECO:0008006" key="4">
    <source>
        <dbReference type="Google" id="ProtNLM"/>
    </source>
</evidence>
<organism evidence="2 3">
    <name type="scientific">Blautia hominis</name>
    <dbReference type="NCBI Taxonomy" id="2025493"/>
    <lineage>
        <taxon>Bacteria</taxon>
        <taxon>Bacillati</taxon>
        <taxon>Bacillota</taxon>
        <taxon>Clostridia</taxon>
        <taxon>Lachnospirales</taxon>
        <taxon>Lachnospiraceae</taxon>
        <taxon>Blautia</taxon>
    </lineage>
</organism>
<keyword evidence="1" id="KW-1133">Transmembrane helix</keyword>
<feature type="transmembrane region" description="Helical" evidence="1">
    <location>
        <begin position="53"/>
        <end position="71"/>
    </location>
</feature>
<evidence type="ECO:0000313" key="3">
    <source>
        <dbReference type="Proteomes" id="UP001600943"/>
    </source>
</evidence>
<sequence length="147" mass="16828">MNIPINKDFEHDYRETVYKGFTLHEAKYVLAGLVLIVSVCLFLWRYIGISPVLAVYISVPVGAPIMIAGFWQSKNGLTLREHLAAVKYRKATAMLHYRAGEYQPVTGGMKAGKVPKCKSFKKQKRLHRKYARACLRQQRKERRGASE</sequence>
<accession>A0ABQ0BG13</accession>
<feature type="transmembrane region" description="Helical" evidence="1">
    <location>
        <begin position="28"/>
        <end position="47"/>
    </location>
</feature>
<proteinExistence type="predicted"/>
<name>A0ABQ0BG13_9FIRM</name>
<dbReference type="EMBL" id="BAABYW010000001">
    <property type="protein sequence ID" value="GAA6410377.1"/>
    <property type="molecule type" value="Genomic_DNA"/>
</dbReference>
<keyword evidence="1" id="KW-0472">Membrane</keyword>
<dbReference type="RefSeq" id="WP_288976464.1">
    <property type="nucleotide sequence ID" value="NZ_BAABYW010000001.1"/>
</dbReference>
<comment type="caution">
    <text evidence="2">The sequence shown here is derived from an EMBL/GenBank/DDBJ whole genome shotgun (WGS) entry which is preliminary data.</text>
</comment>
<reference evidence="2 3" key="1">
    <citation type="submission" date="2024-04" db="EMBL/GenBank/DDBJ databases">
        <title>Defined microbial consortia suppress multidrug-resistant proinflammatory Enterobacteriaceae via ecological control.</title>
        <authorList>
            <person name="Furuichi M."/>
            <person name="Kawaguchi T."/>
            <person name="Pust M."/>
            <person name="Yasuma K."/>
            <person name="Plichta D."/>
            <person name="Hasegawa N."/>
            <person name="Ohya T."/>
            <person name="Bhattarai S."/>
            <person name="Sasajima S."/>
            <person name="Aoto Y."/>
            <person name="Tuganbaev T."/>
            <person name="Yaginuma M."/>
            <person name="Ueda M."/>
            <person name="Okahashi N."/>
            <person name="Amafuji K."/>
            <person name="Kiridooshi Y."/>
            <person name="Sugita K."/>
            <person name="Strazar M."/>
            <person name="Skelly A."/>
            <person name="Suda W."/>
            <person name="Hattori M."/>
            <person name="Nakamoto N."/>
            <person name="Caballero S."/>
            <person name="Norman J."/>
            <person name="Olle B."/>
            <person name="Tanoue T."/>
            <person name="Arita M."/>
            <person name="Bucci V."/>
            <person name="Atarashi K."/>
            <person name="Xavier R."/>
            <person name="Honda K."/>
        </authorList>
    </citation>
    <scope>NUCLEOTIDE SEQUENCE [LARGE SCALE GENOMIC DNA]</scope>
    <source>
        <strain evidence="3">k04-0078-D8-1</strain>
    </source>
</reference>
<keyword evidence="3" id="KW-1185">Reference proteome</keyword>
<keyword evidence="1" id="KW-0812">Transmembrane</keyword>
<evidence type="ECO:0000256" key="1">
    <source>
        <dbReference type="SAM" id="Phobius"/>
    </source>
</evidence>